<feature type="compositionally biased region" description="Basic and acidic residues" evidence="4">
    <location>
        <begin position="150"/>
        <end position="161"/>
    </location>
</feature>
<organism evidence="5 6">
    <name type="scientific">Cobetia amphilecti</name>
    <dbReference type="NCBI Taxonomy" id="1055104"/>
    <lineage>
        <taxon>Bacteria</taxon>
        <taxon>Pseudomonadati</taxon>
        <taxon>Pseudomonadota</taxon>
        <taxon>Gammaproteobacteria</taxon>
        <taxon>Oceanospirillales</taxon>
        <taxon>Halomonadaceae</taxon>
        <taxon>Cobetia</taxon>
    </lineage>
</organism>
<dbReference type="EMBL" id="JAUORK010000005">
    <property type="protein sequence ID" value="MDO6671741.1"/>
    <property type="molecule type" value="Genomic_DNA"/>
</dbReference>
<dbReference type="GO" id="GO:0046872">
    <property type="term" value="F:metal ion binding"/>
    <property type="evidence" value="ECO:0007669"/>
    <property type="project" value="UniProtKB-KW"/>
</dbReference>
<dbReference type="CDD" id="cd02968">
    <property type="entry name" value="SCO"/>
    <property type="match status" value="1"/>
</dbReference>
<comment type="caution">
    <text evidence="5">The sequence shown here is derived from an EMBL/GenBank/DDBJ whole genome shotgun (WGS) entry which is preliminary data.</text>
</comment>
<evidence type="ECO:0000256" key="2">
    <source>
        <dbReference type="PIRSR" id="PIRSR603782-1"/>
    </source>
</evidence>
<dbReference type="AlphaFoldDB" id="A0AAP4TZA0"/>
<gene>
    <name evidence="5" type="ORF">Q4535_06360</name>
</gene>
<evidence type="ECO:0000256" key="4">
    <source>
        <dbReference type="SAM" id="MobiDB-lite"/>
    </source>
</evidence>
<proteinExistence type="inferred from homology"/>
<keyword evidence="2" id="KW-0479">Metal-binding</keyword>
<evidence type="ECO:0000313" key="6">
    <source>
        <dbReference type="Proteomes" id="UP001170481"/>
    </source>
</evidence>
<dbReference type="PANTHER" id="PTHR12151">
    <property type="entry name" value="ELECTRON TRANSPORT PROTIN SCO1/SENC FAMILY MEMBER"/>
    <property type="match status" value="1"/>
</dbReference>
<dbReference type="SUPFAM" id="SSF52833">
    <property type="entry name" value="Thioredoxin-like"/>
    <property type="match status" value="1"/>
</dbReference>
<dbReference type="Gene3D" id="3.40.30.10">
    <property type="entry name" value="Glutaredoxin"/>
    <property type="match status" value="1"/>
</dbReference>
<evidence type="ECO:0000256" key="3">
    <source>
        <dbReference type="PIRSR" id="PIRSR603782-2"/>
    </source>
</evidence>
<dbReference type="Proteomes" id="UP001170481">
    <property type="component" value="Unassembled WGS sequence"/>
</dbReference>
<sequence>MSPRKLILMGLSAFALVIIALITGLSASHQPRDAWPTTLELPSTRGLLHADTLSRGEAGHLSVLIPGFTHCPDICPLSLARLQMAWQRLDETSRAHLHPMFLTLDPARDTLPVLSRYLSAFSLPVTGLRLPSQDDTRLEEFTQRLGIQFQRREPEQSHPPEHAQAQASAGEADYMIDHSVAIFVIDEQGRLRDTLPLSQTPAQLADRLRFLLQSVAAAPSSDSVATVNTSANANVPVTGGA</sequence>
<dbReference type="RefSeq" id="WP_303593399.1">
    <property type="nucleotide sequence ID" value="NZ_JAUORK010000005.1"/>
</dbReference>
<name>A0AAP4TZA0_9GAMM</name>
<keyword evidence="3" id="KW-1015">Disulfide bond</keyword>
<accession>A0AAP4TZA0</accession>
<evidence type="ECO:0000256" key="1">
    <source>
        <dbReference type="ARBA" id="ARBA00010996"/>
    </source>
</evidence>
<feature type="binding site" evidence="2">
    <location>
        <position position="178"/>
    </location>
    <ligand>
        <name>Cu cation</name>
        <dbReference type="ChEBI" id="CHEBI:23378"/>
    </ligand>
</feature>
<feature type="region of interest" description="Disordered" evidence="4">
    <location>
        <begin position="150"/>
        <end position="169"/>
    </location>
</feature>
<dbReference type="InterPro" id="IPR036249">
    <property type="entry name" value="Thioredoxin-like_sf"/>
</dbReference>
<dbReference type="Pfam" id="PF02630">
    <property type="entry name" value="SCO1-SenC"/>
    <property type="match status" value="1"/>
</dbReference>
<feature type="binding site" evidence="2">
    <location>
        <position position="75"/>
    </location>
    <ligand>
        <name>Cu cation</name>
        <dbReference type="ChEBI" id="CHEBI:23378"/>
    </ligand>
</feature>
<evidence type="ECO:0000313" key="5">
    <source>
        <dbReference type="EMBL" id="MDO6671741.1"/>
    </source>
</evidence>
<protein>
    <submittedName>
        <fullName evidence="5">SCO family protein</fullName>
    </submittedName>
</protein>
<reference evidence="5" key="1">
    <citation type="submission" date="2023-07" db="EMBL/GenBank/DDBJ databases">
        <title>Genome content predicts the carbon catabolic preferences of heterotrophic bacteria.</title>
        <authorList>
            <person name="Gralka M."/>
        </authorList>
    </citation>
    <scope>NUCLEOTIDE SEQUENCE</scope>
    <source>
        <strain evidence="5">C2R13</strain>
    </source>
</reference>
<dbReference type="InterPro" id="IPR003782">
    <property type="entry name" value="SCO1/SenC"/>
</dbReference>
<feature type="binding site" evidence="2">
    <location>
        <position position="71"/>
    </location>
    <ligand>
        <name>Cu cation</name>
        <dbReference type="ChEBI" id="CHEBI:23378"/>
    </ligand>
</feature>
<comment type="similarity">
    <text evidence="1">Belongs to the SCO1/2 family.</text>
</comment>
<dbReference type="PANTHER" id="PTHR12151:SF25">
    <property type="entry name" value="LINALOOL DEHYDRATASE_ISOMERASE DOMAIN-CONTAINING PROTEIN"/>
    <property type="match status" value="1"/>
</dbReference>
<feature type="disulfide bond" description="Redox-active" evidence="3">
    <location>
        <begin position="71"/>
        <end position="75"/>
    </location>
</feature>
<keyword evidence="2" id="KW-0186">Copper</keyword>